<proteinExistence type="predicted"/>
<dbReference type="Proteomes" id="UP001341840">
    <property type="component" value="Unassembled WGS sequence"/>
</dbReference>
<reference evidence="1 2" key="1">
    <citation type="journal article" date="2023" name="Plants (Basel)">
        <title>Bridging the Gap: Combining Genomics and Transcriptomics Approaches to Understand Stylosanthes scabra, an Orphan Legume from the Brazilian Caatinga.</title>
        <authorList>
            <person name="Ferreira-Neto J.R.C."/>
            <person name="da Silva M.D."/>
            <person name="Binneck E."/>
            <person name="de Melo N.F."/>
            <person name="da Silva R.H."/>
            <person name="de Melo A.L.T.M."/>
            <person name="Pandolfi V."/>
            <person name="Bustamante F.O."/>
            <person name="Brasileiro-Vidal A.C."/>
            <person name="Benko-Iseppon A.M."/>
        </authorList>
    </citation>
    <scope>NUCLEOTIDE SEQUENCE [LARGE SCALE GENOMIC DNA]</scope>
    <source>
        <tissue evidence="1">Leaves</tissue>
    </source>
</reference>
<evidence type="ECO:0000313" key="1">
    <source>
        <dbReference type="EMBL" id="MED6114943.1"/>
    </source>
</evidence>
<feature type="non-terminal residue" evidence="1">
    <location>
        <position position="53"/>
    </location>
</feature>
<sequence length="53" mass="6289">MRILSPLGVDRIDSEKRMIIRNAFGELPLWPQHSRKRDITHILASFLNRIYLT</sequence>
<gene>
    <name evidence="1" type="ORF">PIB30_085419</name>
</gene>
<organism evidence="1 2">
    <name type="scientific">Stylosanthes scabra</name>
    <dbReference type="NCBI Taxonomy" id="79078"/>
    <lineage>
        <taxon>Eukaryota</taxon>
        <taxon>Viridiplantae</taxon>
        <taxon>Streptophyta</taxon>
        <taxon>Embryophyta</taxon>
        <taxon>Tracheophyta</taxon>
        <taxon>Spermatophyta</taxon>
        <taxon>Magnoliopsida</taxon>
        <taxon>eudicotyledons</taxon>
        <taxon>Gunneridae</taxon>
        <taxon>Pentapetalae</taxon>
        <taxon>rosids</taxon>
        <taxon>fabids</taxon>
        <taxon>Fabales</taxon>
        <taxon>Fabaceae</taxon>
        <taxon>Papilionoideae</taxon>
        <taxon>50 kb inversion clade</taxon>
        <taxon>dalbergioids sensu lato</taxon>
        <taxon>Dalbergieae</taxon>
        <taxon>Pterocarpus clade</taxon>
        <taxon>Stylosanthes</taxon>
    </lineage>
</organism>
<evidence type="ECO:0000313" key="2">
    <source>
        <dbReference type="Proteomes" id="UP001341840"/>
    </source>
</evidence>
<accession>A0ABU6QTN6</accession>
<protein>
    <submittedName>
        <fullName evidence="1">Uncharacterized protein</fullName>
    </submittedName>
</protein>
<keyword evidence="2" id="KW-1185">Reference proteome</keyword>
<name>A0ABU6QTN6_9FABA</name>
<comment type="caution">
    <text evidence="1">The sequence shown here is derived from an EMBL/GenBank/DDBJ whole genome shotgun (WGS) entry which is preliminary data.</text>
</comment>
<dbReference type="EMBL" id="JASCZI010001424">
    <property type="protein sequence ID" value="MED6114943.1"/>
    <property type="molecule type" value="Genomic_DNA"/>
</dbReference>